<gene>
    <name evidence="1" type="ORF">Golob_005309</name>
</gene>
<accession>A0A7J8MSS5</accession>
<protein>
    <submittedName>
        <fullName evidence="1">Uncharacterized protein</fullName>
    </submittedName>
</protein>
<evidence type="ECO:0000313" key="2">
    <source>
        <dbReference type="Proteomes" id="UP000593572"/>
    </source>
</evidence>
<sequence length="18" mass="2098">MKLTMLELDHNNLKGNLL</sequence>
<name>A0A7J8MSS5_9ROSI</name>
<dbReference type="EMBL" id="JABEZX010000010">
    <property type="protein sequence ID" value="MBA0567769.1"/>
    <property type="molecule type" value="Genomic_DNA"/>
</dbReference>
<organism evidence="1 2">
    <name type="scientific">Gossypium lobatum</name>
    <dbReference type="NCBI Taxonomy" id="34289"/>
    <lineage>
        <taxon>Eukaryota</taxon>
        <taxon>Viridiplantae</taxon>
        <taxon>Streptophyta</taxon>
        <taxon>Embryophyta</taxon>
        <taxon>Tracheophyta</taxon>
        <taxon>Spermatophyta</taxon>
        <taxon>Magnoliopsida</taxon>
        <taxon>eudicotyledons</taxon>
        <taxon>Gunneridae</taxon>
        <taxon>Pentapetalae</taxon>
        <taxon>rosids</taxon>
        <taxon>malvids</taxon>
        <taxon>Malvales</taxon>
        <taxon>Malvaceae</taxon>
        <taxon>Malvoideae</taxon>
        <taxon>Gossypium</taxon>
    </lineage>
</organism>
<dbReference type="AlphaFoldDB" id="A0A7J8MSS5"/>
<comment type="caution">
    <text evidence="1">The sequence shown here is derived from an EMBL/GenBank/DDBJ whole genome shotgun (WGS) entry which is preliminary data.</text>
</comment>
<dbReference type="Proteomes" id="UP000593572">
    <property type="component" value="Unassembled WGS sequence"/>
</dbReference>
<evidence type="ECO:0000313" key="1">
    <source>
        <dbReference type="EMBL" id="MBA0567769.1"/>
    </source>
</evidence>
<reference evidence="1 2" key="1">
    <citation type="journal article" date="2019" name="Genome Biol. Evol.">
        <title>Insights into the evolution of the New World diploid cottons (Gossypium, subgenus Houzingenia) based on genome sequencing.</title>
        <authorList>
            <person name="Grover C.E."/>
            <person name="Arick M.A. 2nd"/>
            <person name="Thrash A."/>
            <person name="Conover J.L."/>
            <person name="Sanders W.S."/>
            <person name="Peterson D.G."/>
            <person name="Frelichowski J.E."/>
            <person name="Scheffler J.A."/>
            <person name="Scheffler B.E."/>
            <person name="Wendel J.F."/>
        </authorList>
    </citation>
    <scope>NUCLEOTIDE SEQUENCE [LARGE SCALE GENOMIC DNA]</scope>
    <source>
        <strain evidence="1">157</strain>
        <tissue evidence="1">Leaf</tissue>
    </source>
</reference>
<proteinExistence type="predicted"/>
<keyword evidence="2" id="KW-1185">Reference proteome</keyword>